<dbReference type="GO" id="GO:0006098">
    <property type="term" value="P:pentose-phosphate shunt"/>
    <property type="evidence" value="ECO:0007669"/>
    <property type="project" value="InterPro"/>
</dbReference>
<dbReference type="SMART" id="SM01350">
    <property type="entry name" value="6PGD"/>
    <property type="match status" value="1"/>
</dbReference>
<gene>
    <name evidence="5" type="ORF">SMI10712_01591</name>
</gene>
<name>A0A150NLG6_STRMT</name>
<dbReference type="InterPro" id="IPR008927">
    <property type="entry name" value="6-PGluconate_DH-like_C_sf"/>
</dbReference>
<dbReference type="EMBL" id="LROT01000016">
    <property type="protein sequence ID" value="KYF34311.1"/>
    <property type="molecule type" value="Genomic_DNA"/>
</dbReference>
<dbReference type="Proteomes" id="UP000075618">
    <property type="component" value="Unassembled WGS sequence"/>
</dbReference>
<evidence type="ECO:0000259" key="4">
    <source>
        <dbReference type="SMART" id="SM01350"/>
    </source>
</evidence>
<keyword evidence="2 5" id="KW-0560">Oxidoreductase</keyword>
<proteinExistence type="inferred from homology"/>
<dbReference type="PATRIC" id="fig|28037.237.peg.730"/>
<dbReference type="PANTHER" id="PTHR11811">
    <property type="entry name" value="6-PHOSPHOGLUCONATE DEHYDROGENASE"/>
    <property type="match status" value="1"/>
</dbReference>
<dbReference type="EC" id="1.1.1.44" evidence="5"/>
<reference evidence="5 6" key="1">
    <citation type="submission" date="2016-01" db="EMBL/GenBank/DDBJ databases">
        <title>Highly variable Streptococcus oralis are common among viridans streptococci isolated from primates.</title>
        <authorList>
            <person name="Denapaite D."/>
            <person name="Rieger M."/>
            <person name="Koendgen S."/>
            <person name="Brueckner R."/>
            <person name="Ochigava I."/>
            <person name="Kappeler P."/>
            <person name="Maetz-Rensing K."/>
            <person name="Leendertz F."/>
            <person name="Hakenbeck R."/>
        </authorList>
    </citation>
    <scope>NUCLEOTIDE SEQUENCE [LARGE SCALE GENOMIC DNA]</scope>
    <source>
        <strain evidence="5 6">10712</strain>
    </source>
</reference>
<dbReference type="InterPro" id="IPR006114">
    <property type="entry name" value="6PGDH_C"/>
</dbReference>
<sequence length="77" mass="8797">MDVTAKYQQAVRDIVALAVQAGVPVPTFSAAITYFDSYRSADLPANLIQAQRDYFGAHTYQRKDKEGTFHYSWYDEK</sequence>
<dbReference type="GO" id="GO:0019521">
    <property type="term" value="P:D-gluconate metabolic process"/>
    <property type="evidence" value="ECO:0007669"/>
    <property type="project" value="UniProtKB-KW"/>
</dbReference>
<comment type="caution">
    <text evidence="5">The sequence shown here is derived from an EMBL/GenBank/DDBJ whole genome shotgun (WGS) entry which is preliminary data.</text>
</comment>
<dbReference type="InterPro" id="IPR013328">
    <property type="entry name" value="6PGD_dom2"/>
</dbReference>
<feature type="domain" description="6-phosphogluconate dehydrogenase C-terminal" evidence="4">
    <location>
        <begin position="1"/>
        <end position="74"/>
    </location>
</feature>
<dbReference type="Gene3D" id="1.20.5.320">
    <property type="entry name" value="6-Phosphogluconate Dehydrogenase, domain 3"/>
    <property type="match status" value="1"/>
</dbReference>
<dbReference type="Pfam" id="PF00393">
    <property type="entry name" value="6PGD"/>
    <property type="match status" value="1"/>
</dbReference>
<dbReference type="AlphaFoldDB" id="A0A150NLG6"/>
<evidence type="ECO:0000256" key="2">
    <source>
        <dbReference type="ARBA" id="ARBA00023002"/>
    </source>
</evidence>
<comment type="similarity">
    <text evidence="1">Belongs to the 6-phosphogluconate dehydrogenase family.</text>
</comment>
<accession>A0A150NLG6</accession>
<dbReference type="GO" id="GO:0004616">
    <property type="term" value="F:phosphogluconate dehydrogenase (decarboxylating) activity"/>
    <property type="evidence" value="ECO:0007669"/>
    <property type="project" value="UniProtKB-EC"/>
</dbReference>
<dbReference type="FunFam" id="1.20.5.320:FF:000001">
    <property type="entry name" value="6-phosphogluconate dehydrogenase, decarboxylating"/>
    <property type="match status" value="1"/>
</dbReference>
<protein>
    <submittedName>
        <fullName evidence="5">6-phosphogluconate dehydrogenase, decarboxylating</fullName>
        <ecNumber evidence="5">1.1.1.44</ecNumber>
    </submittedName>
</protein>
<evidence type="ECO:0000256" key="3">
    <source>
        <dbReference type="ARBA" id="ARBA00023064"/>
    </source>
</evidence>
<organism evidence="5 6">
    <name type="scientific">Streptococcus mitis</name>
    <dbReference type="NCBI Taxonomy" id="28037"/>
    <lineage>
        <taxon>Bacteria</taxon>
        <taxon>Bacillati</taxon>
        <taxon>Bacillota</taxon>
        <taxon>Bacilli</taxon>
        <taxon>Lactobacillales</taxon>
        <taxon>Streptococcaceae</taxon>
        <taxon>Streptococcus</taxon>
        <taxon>Streptococcus mitis group</taxon>
    </lineage>
</organism>
<evidence type="ECO:0000256" key="1">
    <source>
        <dbReference type="ARBA" id="ARBA00008419"/>
    </source>
</evidence>
<evidence type="ECO:0000313" key="6">
    <source>
        <dbReference type="Proteomes" id="UP000075618"/>
    </source>
</evidence>
<dbReference type="SUPFAM" id="SSF48179">
    <property type="entry name" value="6-phosphogluconate dehydrogenase C-terminal domain-like"/>
    <property type="match status" value="1"/>
</dbReference>
<keyword evidence="3" id="KW-0311">Gluconate utilization</keyword>
<dbReference type="InterPro" id="IPR006183">
    <property type="entry name" value="Pgluconate_DH"/>
</dbReference>
<dbReference type="Gene3D" id="1.10.1040.10">
    <property type="entry name" value="N-(1-d-carboxylethyl)-l-norvaline Dehydrogenase, domain 2"/>
    <property type="match status" value="1"/>
</dbReference>
<evidence type="ECO:0000313" key="5">
    <source>
        <dbReference type="EMBL" id="KYF34311.1"/>
    </source>
</evidence>